<dbReference type="Proteomes" id="UP000028542">
    <property type="component" value="Unassembled WGS sequence"/>
</dbReference>
<organism evidence="2 3">
    <name type="scientific">Clostridium sulfidigenes</name>
    <dbReference type="NCBI Taxonomy" id="318464"/>
    <lineage>
        <taxon>Bacteria</taxon>
        <taxon>Bacillati</taxon>
        <taxon>Bacillota</taxon>
        <taxon>Clostridia</taxon>
        <taxon>Eubacteriales</taxon>
        <taxon>Clostridiaceae</taxon>
        <taxon>Clostridium</taxon>
    </lineage>
</organism>
<keyword evidence="1" id="KW-0472">Membrane</keyword>
<feature type="transmembrane region" description="Helical" evidence="1">
    <location>
        <begin position="113"/>
        <end position="135"/>
    </location>
</feature>
<comment type="caution">
    <text evidence="2">The sequence shown here is derived from an EMBL/GenBank/DDBJ whole genome shotgun (WGS) entry which is preliminary data.</text>
</comment>
<keyword evidence="1" id="KW-0812">Transmembrane</keyword>
<keyword evidence="1" id="KW-1133">Transmembrane helix</keyword>
<gene>
    <name evidence="2" type="ORF">IO99_05855</name>
</gene>
<name>A0A084JEF7_9CLOT</name>
<accession>A0A084JEF7</accession>
<sequence>MNNDLRIDIFLDETNTPFAPYFSSDDLHLSSDLEEFILSKLLNCKRREVDIFIKGENNYHDKLLKTAIVNTFSNRVEENEYIYGRNNMKAIILYAFGIIIGLIGLSLSSRYAYFAGILSIVCWVFIWSGTEVYFFENRQIKSDIRKYQNIINANVHKK</sequence>
<evidence type="ECO:0000256" key="1">
    <source>
        <dbReference type="SAM" id="Phobius"/>
    </source>
</evidence>
<dbReference type="RefSeq" id="WP_035131242.1">
    <property type="nucleotide sequence ID" value="NZ_JPMD01000013.1"/>
</dbReference>
<evidence type="ECO:0000313" key="3">
    <source>
        <dbReference type="Proteomes" id="UP000028542"/>
    </source>
</evidence>
<feature type="transmembrane region" description="Helical" evidence="1">
    <location>
        <begin position="90"/>
        <end position="107"/>
    </location>
</feature>
<evidence type="ECO:0000313" key="2">
    <source>
        <dbReference type="EMBL" id="KEZ87341.1"/>
    </source>
</evidence>
<dbReference type="eggNOG" id="ENOG5032KTD">
    <property type="taxonomic scope" value="Bacteria"/>
</dbReference>
<protein>
    <submittedName>
        <fullName evidence="2">Uncharacterized protein</fullName>
    </submittedName>
</protein>
<dbReference type="EMBL" id="JPMD01000013">
    <property type="protein sequence ID" value="KEZ87341.1"/>
    <property type="molecule type" value="Genomic_DNA"/>
</dbReference>
<proteinExistence type="predicted"/>
<dbReference type="AlphaFoldDB" id="A0A084JEF7"/>
<reference evidence="2 3" key="1">
    <citation type="submission" date="2014-07" db="EMBL/GenBank/DDBJ databases">
        <title>Draft genome of Clostridium sulfidigenes 113A isolated from sediments associated with methane hydrate from Krishna Godavari basin.</title>
        <authorList>
            <person name="Honkalas V.S."/>
            <person name="Dabir A.P."/>
            <person name="Arora P."/>
            <person name="Dhakephalkar P.K."/>
        </authorList>
    </citation>
    <scope>NUCLEOTIDE SEQUENCE [LARGE SCALE GENOMIC DNA]</scope>
    <source>
        <strain evidence="2 3">113A</strain>
    </source>
</reference>
<keyword evidence="3" id="KW-1185">Reference proteome</keyword>